<dbReference type="RefSeq" id="XP_022083677.1">
    <property type="nucleotide sequence ID" value="XM_022227985.1"/>
</dbReference>
<gene>
    <name evidence="19 20 21" type="primary">LOC110975464</name>
</gene>
<feature type="transmembrane region" description="Helical" evidence="17">
    <location>
        <begin position="89"/>
        <end position="111"/>
    </location>
</feature>
<keyword evidence="3 15" id="KW-0808">Transferase</keyword>
<dbReference type="RefSeq" id="XP_022083678.1">
    <property type="nucleotide sequence ID" value="XM_022227986.1"/>
</dbReference>
<keyword evidence="4 17" id="KW-0812">Transmembrane</keyword>
<feature type="transmembrane region" description="Helical" evidence="17">
    <location>
        <begin position="376"/>
        <end position="409"/>
    </location>
</feature>
<evidence type="ECO:0000256" key="16">
    <source>
        <dbReference type="SAM" id="MobiDB-lite"/>
    </source>
</evidence>
<protein>
    <recommendedName>
        <fullName evidence="13">diacylglycerol cholinephosphotransferase</fullName>
        <ecNumber evidence="13">2.7.8.2</ecNumber>
    </recommendedName>
</protein>
<evidence type="ECO:0000256" key="7">
    <source>
        <dbReference type="ARBA" id="ARBA00023209"/>
    </source>
</evidence>
<evidence type="ECO:0000313" key="19">
    <source>
        <dbReference type="RefSeq" id="XP_022083677.1"/>
    </source>
</evidence>
<evidence type="ECO:0000256" key="17">
    <source>
        <dbReference type="SAM" id="Phobius"/>
    </source>
</evidence>
<evidence type="ECO:0000256" key="13">
    <source>
        <dbReference type="ARBA" id="ARBA00038987"/>
    </source>
</evidence>
<comment type="similarity">
    <text evidence="2 15">Belongs to the CDP-alcohol phosphatidyltransferase class-I family.</text>
</comment>
<evidence type="ECO:0000256" key="8">
    <source>
        <dbReference type="ARBA" id="ARBA00023264"/>
    </source>
</evidence>
<dbReference type="GeneID" id="110975464"/>
<evidence type="ECO:0000256" key="10">
    <source>
        <dbReference type="ARBA" id="ARBA00036651"/>
    </source>
</evidence>
<organism evidence="18 19">
    <name type="scientific">Acanthaster planci</name>
    <name type="common">Crown-of-thorns starfish</name>
    <dbReference type="NCBI Taxonomy" id="133434"/>
    <lineage>
        <taxon>Eukaryota</taxon>
        <taxon>Metazoa</taxon>
        <taxon>Echinodermata</taxon>
        <taxon>Eleutherozoa</taxon>
        <taxon>Asterozoa</taxon>
        <taxon>Asteroidea</taxon>
        <taxon>Valvatacea</taxon>
        <taxon>Valvatida</taxon>
        <taxon>Acanthasteridae</taxon>
        <taxon>Acanthaster</taxon>
    </lineage>
</organism>
<dbReference type="PROSITE" id="PS00379">
    <property type="entry name" value="CDP_ALCOHOL_P_TRANSF"/>
    <property type="match status" value="1"/>
</dbReference>
<dbReference type="AlphaFoldDB" id="A0A8B7XTW9"/>
<dbReference type="PANTHER" id="PTHR10414">
    <property type="entry name" value="ETHANOLAMINEPHOSPHOTRANSFERASE"/>
    <property type="match status" value="1"/>
</dbReference>
<sequence length="426" mass="46739">MSDKLPGENTDTAVIGLGHKDSNNSARNSSKMSSMTQSLIRHLTSPDLLSQGQLKRLKEHKYSAEGTSLFDAPMQVFWRWLIEQIPKTIAPNTITMAGLALNILGAVILMMFSPTATEPAPGWAYITAALTLFIYQALDAIDGKQARRTQTSTPMGELFDHGCDSVSIVFVSLAFGISVQLGEWPELLFLSTVLSIIMFYTAHWQTYVSGTLHFGMFDVTESQLTLIVIFSLSAFFGPQIWAFKVLGVELKVAVFAAGIVLALISFVNYFRVILGGGGKGKDGSTVADTSVIAPALHIGFVILLAVIIKQKSRTGLYDNQPCIYLLTFGLVASKITNKLVVAHMTKSAMDLLDTVFIGPGLLFLNQYFDTPLPEHLLLWIALIYCMADLVRYAILVCLQISVNLGIYCFDITQRRPIQISARPALK</sequence>
<accession>A0A8B7XTW9</accession>
<comment type="subcellular location">
    <subcellularLocation>
        <location evidence="1">Membrane</location>
        <topology evidence="1">Multi-pass membrane protein</topology>
    </subcellularLocation>
</comment>
<reference evidence="19 20" key="1">
    <citation type="submission" date="2025-04" db="UniProtKB">
        <authorList>
            <consortium name="RefSeq"/>
        </authorList>
    </citation>
    <scope>IDENTIFICATION</scope>
</reference>
<evidence type="ECO:0000256" key="4">
    <source>
        <dbReference type="ARBA" id="ARBA00022692"/>
    </source>
</evidence>
<dbReference type="OMA" id="FITRQIC"/>
<evidence type="ECO:0000256" key="3">
    <source>
        <dbReference type="ARBA" id="ARBA00022679"/>
    </source>
</evidence>
<keyword evidence="7" id="KW-0444">Lipid biosynthesis</keyword>
<evidence type="ECO:0000256" key="12">
    <source>
        <dbReference type="ARBA" id="ARBA00037890"/>
    </source>
</evidence>
<dbReference type="InterPro" id="IPR014472">
    <property type="entry name" value="CHOPT"/>
</dbReference>
<evidence type="ECO:0000256" key="5">
    <source>
        <dbReference type="ARBA" id="ARBA00022989"/>
    </source>
</evidence>
<dbReference type="GO" id="GO:0004307">
    <property type="term" value="F:ethanolaminephosphotransferase activity"/>
    <property type="evidence" value="ECO:0007669"/>
    <property type="project" value="TreeGrafter"/>
</dbReference>
<evidence type="ECO:0000256" key="11">
    <source>
        <dbReference type="ARBA" id="ARBA00036890"/>
    </source>
</evidence>
<dbReference type="EC" id="2.7.8.2" evidence="13"/>
<dbReference type="PIRSF" id="PIRSF015665">
    <property type="entry name" value="CHOPT"/>
    <property type="match status" value="1"/>
</dbReference>
<comment type="pathway">
    <text evidence="12">Phospholipid metabolism; phosphatidylcholine biosynthesis; phosphatidylcholine from phosphocholine: step 2/2.</text>
</comment>
<dbReference type="GO" id="GO:0005789">
    <property type="term" value="C:endoplasmic reticulum membrane"/>
    <property type="evidence" value="ECO:0007669"/>
    <property type="project" value="TreeGrafter"/>
</dbReference>
<keyword evidence="18" id="KW-1185">Reference proteome</keyword>
<dbReference type="FunFam" id="1.20.120.1760:FF:000002">
    <property type="entry name" value="Choline/ethanolamine phosphotransferase 1"/>
    <property type="match status" value="1"/>
</dbReference>
<evidence type="ECO:0000256" key="15">
    <source>
        <dbReference type="RuleBase" id="RU003750"/>
    </source>
</evidence>
<feature type="transmembrane region" description="Helical" evidence="17">
    <location>
        <begin position="253"/>
        <end position="274"/>
    </location>
</feature>
<keyword evidence="7" id="KW-0594">Phospholipid biosynthesis</keyword>
<evidence type="ECO:0000256" key="9">
    <source>
        <dbReference type="ARBA" id="ARBA00036100"/>
    </source>
</evidence>
<comment type="catalytic activity">
    <reaction evidence="10">
        <text>1,2-dioctanoyl-sn-glycerol + CDP-choline = 1,2-dioctanoyl-sn-glycero-3-phosphocholine + CMP + H(+)</text>
        <dbReference type="Rhea" id="RHEA:54232"/>
        <dbReference type="ChEBI" id="CHEBI:15378"/>
        <dbReference type="ChEBI" id="CHEBI:58779"/>
        <dbReference type="ChEBI" id="CHEBI:60377"/>
        <dbReference type="ChEBI" id="CHEBI:76979"/>
        <dbReference type="ChEBI" id="CHEBI:78228"/>
    </reaction>
    <physiologicalReaction direction="left-to-right" evidence="10">
        <dbReference type="Rhea" id="RHEA:54233"/>
    </physiologicalReaction>
</comment>
<name>A0A8B7XTW9_ACAPL</name>
<evidence type="ECO:0000313" key="20">
    <source>
        <dbReference type="RefSeq" id="XP_022083678.1"/>
    </source>
</evidence>
<dbReference type="PANTHER" id="PTHR10414:SF37">
    <property type="entry name" value="BB IN A BOXCAR, ISOFORM C"/>
    <property type="match status" value="1"/>
</dbReference>
<evidence type="ECO:0000256" key="2">
    <source>
        <dbReference type="ARBA" id="ARBA00010441"/>
    </source>
</evidence>
<dbReference type="Gene3D" id="1.20.120.1760">
    <property type="match status" value="1"/>
</dbReference>
<dbReference type="Pfam" id="PF01066">
    <property type="entry name" value="CDP-OH_P_transf"/>
    <property type="match status" value="1"/>
</dbReference>
<dbReference type="Proteomes" id="UP000694845">
    <property type="component" value="Unplaced"/>
</dbReference>
<dbReference type="InterPro" id="IPR043130">
    <property type="entry name" value="CDP-OH_PTrfase_TM_dom"/>
</dbReference>
<keyword evidence="8" id="KW-1208">Phospholipid metabolism</keyword>
<evidence type="ECO:0000256" key="1">
    <source>
        <dbReference type="ARBA" id="ARBA00004141"/>
    </source>
</evidence>
<evidence type="ECO:0000256" key="14">
    <source>
        <dbReference type="ARBA" id="ARBA00048570"/>
    </source>
</evidence>
<dbReference type="InterPro" id="IPR048254">
    <property type="entry name" value="CDP_ALCOHOL_P_TRANSF_CS"/>
</dbReference>
<feature type="transmembrane region" description="Helical" evidence="17">
    <location>
        <begin position="224"/>
        <end position="241"/>
    </location>
</feature>
<keyword evidence="5 17" id="KW-1133">Transmembrane helix</keyword>
<evidence type="ECO:0000256" key="6">
    <source>
        <dbReference type="ARBA" id="ARBA00023136"/>
    </source>
</evidence>
<keyword evidence="7" id="KW-0443">Lipid metabolism</keyword>
<comment type="catalytic activity">
    <reaction evidence="14">
        <text>CDP-choline + a 1,2-diacyl-sn-glycerol = a 1,2-diacyl-sn-glycero-3-phosphocholine + CMP + H(+)</text>
        <dbReference type="Rhea" id="RHEA:32939"/>
        <dbReference type="ChEBI" id="CHEBI:15378"/>
        <dbReference type="ChEBI" id="CHEBI:17815"/>
        <dbReference type="ChEBI" id="CHEBI:57643"/>
        <dbReference type="ChEBI" id="CHEBI:58779"/>
        <dbReference type="ChEBI" id="CHEBI:60377"/>
        <dbReference type="EC" id="2.7.8.2"/>
    </reaction>
    <physiologicalReaction direction="left-to-right" evidence="14">
        <dbReference type="Rhea" id="RHEA:32940"/>
    </physiologicalReaction>
</comment>
<comment type="catalytic activity">
    <reaction evidence="9">
        <text>1-hexadecanoyl-2-(4Z,7Z,10Z,13Z,16Z,19Z-docosahexaenoyl)-sn-glycerol + CDP-choline = 1-hexadecanoyl-2-(4Z,7Z,10Z,13Z,16Z,19Z-docosahexaenoyl)-sn-glycero-3-phosphocholine + CMP + H(+)</text>
        <dbReference type="Rhea" id="RHEA:54332"/>
        <dbReference type="ChEBI" id="CHEBI:15378"/>
        <dbReference type="ChEBI" id="CHEBI:58779"/>
        <dbReference type="ChEBI" id="CHEBI:60377"/>
        <dbReference type="ChEBI" id="CHEBI:74963"/>
        <dbReference type="ChEBI" id="CHEBI:82949"/>
    </reaction>
    <physiologicalReaction direction="left-to-right" evidence="9">
        <dbReference type="Rhea" id="RHEA:54333"/>
    </physiologicalReaction>
</comment>
<comment type="catalytic activity">
    <reaction evidence="11">
        <text>1-hexadecanoyl-2-(9Z-octadecenoyl)-sn-glycerol + CDP-choline = 1-hexadecanoyl-2-(9Z-octadecenoyl)-sn-glycero-3-phosphocholine + CMP + H(+)</text>
        <dbReference type="Rhea" id="RHEA:54244"/>
        <dbReference type="ChEBI" id="CHEBI:15378"/>
        <dbReference type="ChEBI" id="CHEBI:58779"/>
        <dbReference type="ChEBI" id="CHEBI:60377"/>
        <dbReference type="ChEBI" id="CHEBI:73001"/>
        <dbReference type="ChEBI" id="CHEBI:75466"/>
    </reaction>
    <physiologicalReaction direction="left-to-right" evidence="11">
        <dbReference type="Rhea" id="RHEA:54245"/>
    </physiologicalReaction>
</comment>
<feature type="transmembrane region" description="Helical" evidence="17">
    <location>
        <begin position="323"/>
        <end position="341"/>
    </location>
</feature>
<feature type="transmembrane region" description="Helical" evidence="17">
    <location>
        <begin position="187"/>
        <end position="204"/>
    </location>
</feature>
<evidence type="ECO:0000313" key="21">
    <source>
        <dbReference type="RefSeq" id="XP_022083679.1"/>
    </source>
</evidence>
<dbReference type="GO" id="GO:0005794">
    <property type="term" value="C:Golgi apparatus"/>
    <property type="evidence" value="ECO:0007669"/>
    <property type="project" value="TreeGrafter"/>
</dbReference>
<dbReference type="GO" id="GO:0006646">
    <property type="term" value="P:phosphatidylethanolamine biosynthetic process"/>
    <property type="evidence" value="ECO:0007669"/>
    <property type="project" value="TreeGrafter"/>
</dbReference>
<dbReference type="OrthoDB" id="196717at2759"/>
<dbReference type="RefSeq" id="XP_022083679.1">
    <property type="nucleotide sequence ID" value="XM_022227987.1"/>
</dbReference>
<proteinExistence type="inferred from homology"/>
<evidence type="ECO:0000313" key="18">
    <source>
        <dbReference type="Proteomes" id="UP000694845"/>
    </source>
</evidence>
<feature type="transmembrane region" description="Helical" evidence="17">
    <location>
        <begin position="123"/>
        <end position="141"/>
    </location>
</feature>
<feature type="region of interest" description="Disordered" evidence="16">
    <location>
        <begin position="1"/>
        <end position="31"/>
    </location>
</feature>
<dbReference type="InterPro" id="IPR000462">
    <property type="entry name" value="CDP-OH_P_trans"/>
</dbReference>
<dbReference type="GO" id="GO:0004142">
    <property type="term" value="F:diacylglycerol cholinephosphotransferase activity"/>
    <property type="evidence" value="ECO:0007669"/>
    <property type="project" value="UniProtKB-EC"/>
</dbReference>
<feature type="transmembrane region" description="Helical" evidence="17">
    <location>
        <begin position="286"/>
        <end position="308"/>
    </location>
</feature>
<keyword evidence="6 17" id="KW-0472">Membrane</keyword>
<dbReference type="KEGG" id="aplc:110975464"/>